<evidence type="ECO:0000256" key="10">
    <source>
        <dbReference type="HAMAP-Rule" id="MF_01486"/>
    </source>
</evidence>
<dbReference type="HAMAP" id="MF_01486">
    <property type="entry name" value="RecC"/>
    <property type="match status" value="1"/>
</dbReference>
<dbReference type="InterPro" id="IPR041500">
    <property type="entry name" value="RecC_C"/>
</dbReference>
<evidence type="ECO:0000313" key="13">
    <source>
        <dbReference type="Proteomes" id="UP000271188"/>
    </source>
</evidence>
<dbReference type="RefSeq" id="WP_126301586.1">
    <property type="nucleotide sequence ID" value="NZ_LR134495.1"/>
</dbReference>
<dbReference type="GO" id="GO:0009338">
    <property type="term" value="C:exodeoxyribonuclease V complex"/>
    <property type="evidence" value="ECO:0007669"/>
    <property type="project" value="InterPro"/>
</dbReference>
<evidence type="ECO:0000256" key="8">
    <source>
        <dbReference type="ARBA" id="ARBA00023125"/>
    </source>
</evidence>
<keyword evidence="3 10" id="KW-0227">DNA damage</keyword>
<dbReference type="PIRSF" id="PIRSF000980">
    <property type="entry name" value="RecC"/>
    <property type="match status" value="1"/>
</dbReference>
<evidence type="ECO:0000256" key="4">
    <source>
        <dbReference type="ARBA" id="ARBA00022801"/>
    </source>
</evidence>
<comment type="subunit">
    <text evidence="10">Heterotrimer of RecB, RecC and RecD. All subunits contribute to DNA-binding.</text>
</comment>
<dbReference type="Proteomes" id="UP000271188">
    <property type="component" value="Chromosome"/>
</dbReference>
<name>A0A3S4WXZ8_MANHA</name>
<dbReference type="InterPro" id="IPR006697">
    <property type="entry name" value="RecC"/>
</dbReference>
<gene>
    <name evidence="10 12" type="primary">recC</name>
    <name evidence="12" type="ORF">NCTC10643_00782</name>
</gene>
<feature type="domain" description="RecC C-terminal" evidence="11">
    <location>
        <begin position="821"/>
        <end position="1033"/>
    </location>
</feature>
<evidence type="ECO:0000256" key="2">
    <source>
        <dbReference type="ARBA" id="ARBA00022741"/>
    </source>
</evidence>
<dbReference type="Gene3D" id="3.40.50.10930">
    <property type="match status" value="1"/>
</dbReference>
<dbReference type="Gene3D" id="1.10.10.160">
    <property type="match status" value="1"/>
</dbReference>
<dbReference type="AlphaFoldDB" id="A0A3S4WXZ8"/>
<dbReference type="Gene3D" id="1.10.10.990">
    <property type="match status" value="1"/>
</dbReference>
<organism evidence="12 13">
    <name type="scientific">Mannheimia haemolytica</name>
    <name type="common">Pasteurella haemolytica</name>
    <dbReference type="NCBI Taxonomy" id="75985"/>
    <lineage>
        <taxon>Bacteria</taxon>
        <taxon>Pseudomonadati</taxon>
        <taxon>Pseudomonadota</taxon>
        <taxon>Gammaproteobacteria</taxon>
        <taxon>Pasteurellales</taxon>
        <taxon>Pasteurellaceae</taxon>
        <taxon>Mannheimia</taxon>
    </lineage>
</organism>
<evidence type="ECO:0000256" key="6">
    <source>
        <dbReference type="ARBA" id="ARBA00022839"/>
    </source>
</evidence>
<keyword evidence="1 10" id="KW-0540">Nuclease</keyword>
<keyword evidence="2 10" id="KW-0547">Nucleotide-binding</keyword>
<dbReference type="Pfam" id="PF17946">
    <property type="entry name" value="RecC_C"/>
    <property type="match status" value="1"/>
</dbReference>
<dbReference type="GO" id="GO:0005524">
    <property type="term" value="F:ATP binding"/>
    <property type="evidence" value="ECO:0007669"/>
    <property type="project" value="UniProtKB-UniRule"/>
</dbReference>
<accession>A0A3S4WXZ8</accession>
<dbReference type="Pfam" id="PF04257">
    <property type="entry name" value="Exonuc_V_gamma"/>
    <property type="match status" value="1"/>
</dbReference>
<dbReference type="InterPro" id="IPR013986">
    <property type="entry name" value="DExx_box_DNA_helicase_dom_sf"/>
</dbReference>
<evidence type="ECO:0000259" key="11">
    <source>
        <dbReference type="Pfam" id="PF17946"/>
    </source>
</evidence>
<reference evidence="12" key="1">
    <citation type="submission" date="2018-12" db="EMBL/GenBank/DDBJ databases">
        <authorList>
            <consortium name="Pathogen Informatics"/>
        </authorList>
    </citation>
    <scope>NUCLEOTIDE SEQUENCE [LARGE SCALE GENOMIC DNA]</scope>
    <source>
        <strain evidence="12">NCTC10643</strain>
    </source>
</reference>
<evidence type="ECO:0000256" key="3">
    <source>
        <dbReference type="ARBA" id="ARBA00022763"/>
    </source>
</evidence>
<dbReference type="EMBL" id="LR134495">
    <property type="protein sequence ID" value="VEI76262.1"/>
    <property type="molecule type" value="Genomic_DNA"/>
</dbReference>
<evidence type="ECO:0000256" key="1">
    <source>
        <dbReference type="ARBA" id="ARBA00022722"/>
    </source>
</evidence>
<keyword evidence="4 10" id="KW-0378">Hydrolase</keyword>
<protein>
    <recommendedName>
        <fullName evidence="10">RecBCD enzyme subunit RecC</fullName>
    </recommendedName>
    <alternativeName>
        <fullName evidence="10">Exonuclease V subunit RecC</fullName>
        <shortName evidence="10">ExoV subunit RecC</shortName>
    </alternativeName>
    <alternativeName>
        <fullName evidence="10">Helicase/nuclease RecBCD subunit RecC</fullName>
    </alternativeName>
</protein>
<evidence type="ECO:0000256" key="5">
    <source>
        <dbReference type="ARBA" id="ARBA00022806"/>
    </source>
</evidence>
<evidence type="ECO:0000256" key="7">
    <source>
        <dbReference type="ARBA" id="ARBA00022840"/>
    </source>
</evidence>
<evidence type="ECO:0000256" key="9">
    <source>
        <dbReference type="ARBA" id="ARBA00023204"/>
    </source>
</evidence>
<dbReference type="InterPro" id="IPR027417">
    <property type="entry name" value="P-loop_NTPase"/>
</dbReference>
<keyword evidence="5 10" id="KW-0347">Helicase</keyword>
<dbReference type="GO" id="GO:0003677">
    <property type="term" value="F:DNA binding"/>
    <property type="evidence" value="ECO:0007669"/>
    <property type="project" value="UniProtKB-UniRule"/>
</dbReference>
<dbReference type="Gene3D" id="3.40.50.300">
    <property type="entry name" value="P-loop containing nucleotide triphosphate hydrolases"/>
    <property type="match status" value="2"/>
</dbReference>
<keyword evidence="8 10" id="KW-0238">DNA-binding</keyword>
<dbReference type="PANTHER" id="PTHR30591:SF1">
    <property type="entry name" value="RECBCD ENZYME SUBUNIT RECC"/>
    <property type="match status" value="1"/>
</dbReference>
<evidence type="ECO:0000313" key="12">
    <source>
        <dbReference type="EMBL" id="VEI76262.1"/>
    </source>
</evidence>
<sequence length="1101" mass="127157">MFTLYQSNQISSLAEMLVKIQQVNPLEDPFEPETILIQSQGMAQWLQMQIAELNGVMGNCDFLYPTTFLWQQYRLLFPELPKENIFERSSLVWRIMRLLPSCLTLSEFAPLKRYLGEQPNKEQYQLKLYQLSAKIAELFDQYLVYRPHWLVSWEEDDLQAVENEIKIATAAKPIDFDLIRADMKWQSHLWQQIVSDLQSESDEQVFTTSHRAYLQQNYFAKLDSLTDVEKAKLPKRIFIFGISSFSPLQLAVFKKLSEHCDIHLFFFNPSEKYWGDSVEEKVWQKLALSHKISQDDLDNLLAEQSNKLLNLWGKQGRDFLAQLIEFEPNTIDVFVELEENSNLNKLKKQIFSLENYATITDLTADNSLQIHSCHSPMREVEVLHNQLLNLFERDSTLLPKDIIVMSPDINRYAPYIDAVFSRYYTGNQTGNRDPRYIPFSLSDQAFTQVDPIIYSFLQLLVMKESPFNAEDLFDLLEVNAIQTRFGFSQEDIHTLRVWARSAGVRSGVEIEQPHWQNYNSWENGLNRLLLGSSLKEEQGIWENTLAFGDSYGLNAELVGRLASFIEALLTWVKFIQMPQPLANWYQAIKNLIADLYQENAENAASILLLNNVNDQIIEQISATHFSDDLQIEILALLFEQQLSQHSQQLNFLVGRVNFATLLPMRAIPFKVVCLLGMNEADFPRQQQINSFDLMQYAPQKGDRAKRDDDRYLFLEALLSAQQVFYISYVGQSQKDGKEMLPSILVSQLLDTMNEALTPELKQQLGGEVEKALVRKQPLTVFSKKNFTHPRDHAYNAEWIIKPTSVVQDFLSEPLINEGVASLELDELISFVQNPIRFFFVKVLGISFNTYDDTIDESEIFEMSGLDNYRILNELLTVNAEQQQRFFAEEQLKGNLPASHFAQIATQDLIGKITEMQTALSHYLASESRILSVNQGLELERQTLTLNGNIANLYQNEVVLWRVGHLRDKDKIQTWIYHLLLCAYFPDKTVKFYYREGEKVGVLSFEAVSQAEALSQLSIYLNAYVDGLSQAQLVVYNQIEEYLKGDGSNSEQFLSSIAEKDERDGSYLNRILAQTKELDSQAIYQRTQSWFSLMNQKIAKND</sequence>
<comment type="similarity">
    <text evidence="10">Belongs to the RecC family.</text>
</comment>
<dbReference type="PANTHER" id="PTHR30591">
    <property type="entry name" value="RECBCD ENZYME SUBUNIT RECC"/>
    <property type="match status" value="1"/>
</dbReference>
<dbReference type="NCBIfam" id="TIGR01450">
    <property type="entry name" value="recC"/>
    <property type="match status" value="1"/>
</dbReference>
<dbReference type="GO" id="GO:0000724">
    <property type="term" value="P:double-strand break repair via homologous recombination"/>
    <property type="evidence" value="ECO:0007669"/>
    <property type="project" value="UniProtKB-UniRule"/>
</dbReference>
<dbReference type="SUPFAM" id="SSF52980">
    <property type="entry name" value="Restriction endonuclease-like"/>
    <property type="match status" value="1"/>
</dbReference>
<dbReference type="GO" id="GO:0003678">
    <property type="term" value="F:DNA helicase activity"/>
    <property type="evidence" value="ECO:0007669"/>
    <property type="project" value="UniProtKB-UniRule"/>
</dbReference>
<dbReference type="SUPFAM" id="SSF52540">
    <property type="entry name" value="P-loop containing nucleoside triphosphate hydrolases"/>
    <property type="match status" value="2"/>
</dbReference>
<dbReference type="InterPro" id="IPR011335">
    <property type="entry name" value="Restrct_endonuc-II-like"/>
</dbReference>
<dbReference type="GO" id="GO:0008854">
    <property type="term" value="F:exodeoxyribonuclease V activity"/>
    <property type="evidence" value="ECO:0007669"/>
    <property type="project" value="InterPro"/>
</dbReference>
<proteinExistence type="inferred from homology"/>
<comment type="function">
    <text evidence="10">A helicase/nuclease that prepares dsDNA breaks (DSB) for recombinational DNA repair. Binds to DSBs and unwinds DNA via a highly rapid and processive ATP-dependent bidirectional helicase activity. Unwinds dsDNA until it encounters a Chi (crossover hotspot instigator) sequence from the 3' direction. Cuts ssDNA a few nucleotides 3' to the Chi site. The properties and activities of the enzyme are changed at Chi. The Chi-altered holoenzyme produces a long 3'-ssDNA overhang and facilitates RecA-binding to the ssDNA for homologous DNA recombination and repair. Holoenzyme degrades any linearized DNA that is unable to undergo homologous recombination. In the holoenzyme this subunit recognizes the wild-type Chi sequence, and when added to isolated RecB increases its ATP-dependent helicase processivity.</text>
</comment>
<keyword evidence="6 10" id="KW-0269">Exonuclease</keyword>
<keyword evidence="7 10" id="KW-0067">ATP-binding</keyword>
<keyword evidence="9 10" id="KW-0234">DNA repair</keyword>
<comment type="miscellaneous">
    <text evidence="10">In the RecBCD complex, RecB has a slow 3'-5' helicase, an exonuclease activity and loads RecA onto ssDNA, RecD has a fast 5'-3' helicase activity, while RecC stimulates the ATPase and processivity of the RecB helicase and contributes to recognition of the Chi site.</text>
</comment>